<protein>
    <recommendedName>
        <fullName evidence="4">DUF2812 domain-containing protein</fullName>
    </recommendedName>
</protein>
<comment type="caution">
    <text evidence="2">The sequence shown here is derived from an EMBL/GenBank/DDBJ whole genome shotgun (WGS) entry which is preliminary data.</text>
</comment>
<evidence type="ECO:0000313" key="2">
    <source>
        <dbReference type="EMBL" id="MBP1907676.1"/>
    </source>
</evidence>
<sequence>MGKIIFKYFFDAIDGQQKWLNEMADRGFRLTRVSNFTFHFEACEPQQYQYYVELVTEKSYPALIRRQELLMEQGLRSFSKNISLNLSAGKAKKGSWSKASSGNIGDPANYELLILETKKEDFGGASITEDGDILRKYRDIRAVYIFLLLLAGGYLTYRFSAASALETANLIINGLLAITSVFSLFVVWKYSRLIGRMKE</sequence>
<dbReference type="Pfam" id="PF11193">
    <property type="entry name" value="DUF2812"/>
    <property type="match status" value="1"/>
</dbReference>
<gene>
    <name evidence="2" type="ORF">J2Z32_004357</name>
</gene>
<keyword evidence="1" id="KW-1133">Transmembrane helix</keyword>
<evidence type="ECO:0000313" key="3">
    <source>
        <dbReference type="Proteomes" id="UP001519272"/>
    </source>
</evidence>
<dbReference type="InterPro" id="IPR021359">
    <property type="entry name" value="DUF2812"/>
</dbReference>
<keyword evidence="1" id="KW-0812">Transmembrane</keyword>
<name>A0ABS4FYM9_9BACL</name>
<keyword evidence="1" id="KW-0472">Membrane</keyword>
<evidence type="ECO:0000256" key="1">
    <source>
        <dbReference type="SAM" id="Phobius"/>
    </source>
</evidence>
<dbReference type="Proteomes" id="UP001519272">
    <property type="component" value="Unassembled WGS sequence"/>
</dbReference>
<proteinExistence type="predicted"/>
<evidence type="ECO:0008006" key="4">
    <source>
        <dbReference type="Google" id="ProtNLM"/>
    </source>
</evidence>
<dbReference type="RefSeq" id="WP_210091252.1">
    <property type="nucleotide sequence ID" value="NZ_JAGGKG010000031.1"/>
</dbReference>
<reference evidence="2 3" key="1">
    <citation type="submission" date="2021-03" db="EMBL/GenBank/DDBJ databases">
        <title>Genomic Encyclopedia of Type Strains, Phase IV (KMG-IV): sequencing the most valuable type-strain genomes for metagenomic binning, comparative biology and taxonomic classification.</title>
        <authorList>
            <person name="Goeker M."/>
        </authorList>
    </citation>
    <scope>NUCLEOTIDE SEQUENCE [LARGE SCALE GENOMIC DNA]</scope>
    <source>
        <strain evidence="2 3">DSM 14349</strain>
    </source>
</reference>
<feature type="transmembrane region" description="Helical" evidence="1">
    <location>
        <begin position="167"/>
        <end position="188"/>
    </location>
</feature>
<dbReference type="EMBL" id="JAGGKG010000031">
    <property type="protein sequence ID" value="MBP1907676.1"/>
    <property type="molecule type" value="Genomic_DNA"/>
</dbReference>
<organism evidence="2 3">
    <name type="scientific">Paenibacillus turicensis</name>
    <dbReference type="NCBI Taxonomy" id="160487"/>
    <lineage>
        <taxon>Bacteria</taxon>
        <taxon>Bacillati</taxon>
        <taxon>Bacillota</taxon>
        <taxon>Bacilli</taxon>
        <taxon>Bacillales</taxon>
        <taxon>Paenibacillaceae</taxon>
        <taxon>Paenibacillus</taxon>
    </lineage>
</organism>
<keyword evidence="3" id="KW-1185">Reference proteome</keyword>
<feature type="transmembrane region" description="Helical" evidence="1">
    <location>
        <begin position="142"/>
        <end position="161"/>
    </location>
</feature>
<accession>A0ABS4FYM9</accession>